<evidence type="ECO:0000313" key="3">
    <source>
        <dbReference type="Proteomes" id="UP001243846"/>
    </source>
</evidence>
<gene>
    <name evidence="2" type="ORF">QWZ10_24205</name>
</gene>
<evidence type="ECO:0000313" key="2">
    <source>
        <dbReference type="EMBL" id="MDN3714109.1"/>
    </source>
</evidence>
<comment type="caution">
    <text evidence="2">The sequence shown here is derived from an EMBL/GenBank/DDBJ whole genome shotgun (WGS) entry which is preliminary data.</text>
</comment>
<reference evidence="3" key="1">
    <citation type="journal article" date="2019" name="Int. J. Syst. Evol. Microbiol.">
        <title>The Global Catalogue of Microorganisms (GCM) 10K type strain sequencing project: providing services to taxonomists for standard genome sequencing and annotation.</title>
        <authorList>
            <consortium name="The Broad Institute Genomics Platform"/>
            <consortium name="The Broad Institute Genome Sequencing Center for Infectious Disease"/>
            <person name="Wu L."/>
            <person name="Ma J."/>
        </authorList>
    </citation>
    <scope>NUCLEOTIDE SEQUENCE [LARGE SCALE GENOMIC DNA]</scope>
    <source>
        <strain evidence="3">CECT 8482</strain>
    </source>
</reference>
<evidence type="ECO:0000256" key="1">
    <source>
        <dbReference type="SAM" id="MobiDB-lite"/>
    </source>
</evidence>
<dbReference type="EMBL" id="JAUFRC010000003">
    <property type="protein sequence ID" value="MDN3714109.1"/>
    <property type="molecule type" value="Genomic_DNA"/>
</dbReference>
<organism evidence="2 3">
    <name type="scientific">Paracoccus cavernae</name>
    <dbReference type="NCBI Taxonomy" id="1571207"/>
    <lineage>
        <taxon>Bacteria</taxon>
        <taxon>Pseudomonadati</taxon>
        <taxon>Pseudomonadota</taxon>
        <taxon>Alphaproteobacteria</taxon>
        <taxon>Rhodobacterales</taxon>
        <taxon>Paracoccaceae</taxon>
        <taxon>Paracoccus</taxon>
    </lineage>
</organism>
<feature type="region of interest" description="Disordered" evidence="1">
    <location>
        <begin position="87"/>
        <end position="113"/>
    </location>
</feature>
<sequence>MTVLPKARASVKDQRGRKIVGAVHHHIGRADQPVGMFGPIGVENLDLGLWVDRQTGIARGLRLVPAHGRQIGKELAVEVRNLENIKIGQGQMPDPHADQRLDRGPAHAAGAADKDPCRAQALLLVLRDKSQIAGGQLAIDEGGAGGGGGGLRAVIGGHFQGRSPPHWRLESSQ</sequence>
<feature type="compositionally biased region" description="Basic and acidic residues" evidence="1">
    <location>
        <begin position="95"/>
        <end position="105"/>
    </location>
</feature>
<protein>
    <submittedName>
        <fullName evidence="2">Uncharacterized protein</fullName>
    </submittedName>
</protein>
<keyword evidence="3" id="KW-1185">Reference proteome</keyword>
<name>A0ABT8DBE2_9RHOB</name>
<proteinExistence type="predicted"/>
<dbReference type="Proteomes" id="UP001243846">
    <property type="component" value="Unassembled WGS sequence"/>
</dbReference>
<accession>A0ABT8DBE2</accession>